<dbReference type="AlphaFoldDB" id="A0A8W7P3E0"/>
<dbReference type="EnsemblMetazoa" id="ACOM024336-RA">
    <property type="protein sequence ID" value="ACOM024336-PA.1"/>
    <property type="gene ID" value="ACOM024336"/>
</dbReference>
<proteinExistence type="predicted"/>
<organism evidence="2">
    <name type="scientific">Anopheles coluzzii</name>
    <name type="common">African malaria mosquito</name>
    <dbReference type="NCBI Taxonomy" id="1518534"/>
    <lineage>
        <taxon>Eukaryota</taxon>
        <taxon>Metazoa</taxon>
        <taxon>Ecdysozoa</taxon>
        <taxon>Arthropoda</taxon>
        <taxon>Hexapoda</taxon>
        <taxon>Insecta</taxon>
        <taxon>Pterygota</taxon>
        <taxon>Neoptera</taxon>
        <taxon>Endopterygota</taxon>
        <taxon>Diptera</taxon>
        <taxon>Nematocera</taxon>
        <taxon>Culicoidea</taxon>
        <taxon>Culicidae</taxon>
        <taxon>Anophelinae</taxon>
        <taxon>Anopheles</taxon>
    </lineage>
</organism>
<sequence length="109" mass="11346">MPDISQDEFEAKLPHLAPATAAELRQRANSGGSRSAARKPGAATNQPTAADTAVAKPAYGYKREISHRYVCPRGVVGPFSLGDLCSTAGDLEDGGCSGSRPLPTDPLNH</sequence>
<evidence type="ECO:0000313" key="2">
    <source>
        <dbReference type="EnsemblMetazoa" id="ACOM024336-PA.1"/>
    </source>
</evidence>
<evidence type="ECO:0000256" key="1">
    <source>
        <dbReference type="SAM" id="MobiDB-lite"/>
    </source>
</evidence>
<dbReference type="Proteomes" id="UP000075882">
    <property type="component" value="Unassembled WGS sequence"/>
</dbReference>
<name>A0A8W7P3E0_ANOCL</name>
<protein>
    <submittedName>
        <fullName evidence="2">Uncharacterized protein</fullName>
    </submittedName>
</protein>
<feature type="region of interest" description="Disordered" evidence="1">
    <location>
        <begin position="23"/>
        <end position="55"/>
    </location>
</feature>
<feature type="region of interest" description="Disordered" evidence="1">
    <location>
        <begin position="90"/>
        <end position="109"/>
    </location>
</feature>
<dbReference type="VEuPathDB" id="VectorBase:ACON2_030075"/>
<reference evidence="2" key="1">
    <citation type="submission" date="2022-08" db="UniProtKB">
        <authorList>
            <consortium name="EnsemblMetazoa"/>
        </authorList>
    </citation>
    <scope>IDENTIFICATION</scope>
</reference>
<accession>A0A8W7P3E0</accession>